<comment type="caution">
    <text evidence="8">The sequence shown here is derived from an EMBL/GenBank/DDBJ whole genome shotgun (WGS) entry which is preliminary data.</text>
</comment>
<dbReference type="InterPro" id="IPR002104">
    <property type="entry name" value="Integrase_catalytic"/>
</dbReference>
<evidence type="ECO:0000313" key="9">
    <source>
        <dbReference type="Proteomes" id="UP000294564"/>
    </source>
</evidence>
<dbReference type="PANTHER" id="PTHR30349">
    <property type="entry name" value="PHAGE INTEGRASE-RELATED"/>
    <property type="match status" value="1"/>
</dbReference>
<dbReference type="InterPro" id="IPR004107">
    <property type="entry name" value="Integrase_SAM-like_N"/>
</dbReference>
<proteinExistence type="inferred from homology"/>
<protein>
    <submittedName>
        <fullName evidence="8">Site-specific recombinase XerD</fullName>
    </submittedName>
</protein>
<dbReference type="Proteomes" id="UP000294564">
    <property type="component" value="Unassembled WGS sequence"/>
</dbReference>
<dbReference type="CDD" id="cd01188">
    <property type="entry name" value="INT_RitA_C_like"/>
    <property type="match status" value="1"/>
</dbReference>
<dbReference type="AlphaFoldDB" id="A0A4R2NY65"/>
<dbReference type="InterPro" id="IPR050090">
    <property type="entry name" value="Tyrosine_recombinase_XerCD"/>
</dbReference>
<dbReference type="Gene3D" id="1.10.443.10">
    <property type="entry name" value="Intergrase catalytic core"/>
    <property type="match status" value="1"/>
</dbReference>
<dbReference type="GO" id="GO:0003677">
    <property type="term" value="F:DNA binding"/>
    <property type="evidence" value="ECO:0007669"/>
    <property type="project" value="UniProtKB-UniRule"/>
</dbReference>
<accession>A0A4R2NY65</accession>
<name>A0A4R2NY65_9FLAO</name>
<evidence type="ECO:0000313" key="8">
    <source>
        <dbReference type="EMBL" id="TCP26668.1"/>
    </source>
</evidence>
<sequence length="421" mass="49194">MQKKILKFNLLIINAKKYLRKELHYSFSTAQTYTFVWKQLGKFMFDNGHYDYNDSIGEKFLRFKFGESKWDNLKRDQRTFFNGIKMIGDFQKTNKINFPEKKSKYPLKFEGDIGTIMLEFLKDKEKSNPSRCTYNSYQRSLFTLSAYCNKKGVIKIENIDLALILNFIQDVKLEKTAISILITALRSFTKFLYDKNYINYNYSKKIPSYKLVNQPKLPSNYSEDEIEKLINSINRASSIGKRNYVIVLLAARLGLRASDISRLRFEHLQWETNRIIFQQHKTGKQLILPLLSDIGNAIIDYLKHGRPISEEPYILLTARPPYGRFTTSNVVTHVVQRAMYKARINTSGRRYGPHSLRHSLGLRLLEKNTVLPVISEVLGHKDTKSTRYYLRIDLKSLQQCILDVPKVTEGFYNQEGGKFYG</sequence>
<keyword evidence="2" id="KW-0229">DNA integration</keyword>
<dbReference type="Pfam" id="PF00589">
    <property type="entry name" value="Phage_integrase"/>
    <property type="match status" value="1"/>
</dbReference>
<organism evidence="8 9">
    <name type="scientific">Tenacibaculum skagerrakense</name>
    <dbReference type="NCBI Taxonomy" id="186571"/>
    <lineage>
        <taxon>Bacteria</taxon>
        <taxon>Pseudomonadati</taxon>
        <taxon>Bacteroidota</taxon>
        <taxon>Flavobacteriia</taxon>
        <taxon>Flavobacteriales</taxon>
        <taxon>Flavobacteriaceae</taxon>
        <taxon>Tenacibaculum</taxon>
    </lineage>
</organism>
<dbReference type="InterPro" id="IPR013762">
    <property type="entry name" value="Integrase-like_cat_sf"/>
</dbReference>
<dbReference type="InterPro" id="IPR011010">
    <property type="entry name" value="DNA_brk_join_enz"/>
</dbReference>
<keyword evidence="3 5" id="KW-0238">DNA-binding</keyword>
<dbReference type="InterPro" id="IPR010998">
    <property type="entry name" value="Integrase_recombinase_N"/>
</dbReference>
<dbReference type="Gene3D" id="1.10.150.130">
    <property type="match status" value="1"/>
</dbReference>
<dbReference type="PROSITE" id="PS51900">
    <property type="entry name" value="CB"/>
    <property type="match status" value="1"/>
</dbReference>
<gene>
    <name evidence="8" type="ORF">EV195_1026</name>
</gene>
<dbReference type="OrthoDB" id="9785687at2"/>
<dbReference type="InterPro" id="IPR044068">
    <property type="entry name" value="CB"/>
</dbReference>
<evidence type="ECO:0000256" key="5">
    <source>
        <dbReference type="PROSITE-ProRule" id="PRU01248"/>
    </source>
</evidence>
<evidence type="ECO:0000259" key="6">
    <source>
        <dbReference type="PROSITE" id="PS51898"/>
    </source>
</evidence>
<feature type="domain" description="Core-binding (CB)" evidence="7">
    <location>
        <begin position="111"/>
        <end position="193"/>
    </location>
</feature>
<feature type="domain" description="Tyr recombinase" evidence="6">
    <location>
        <begin position="216"/>
        <end position="402"/>
    </location>
</feature>
<evidence type="ECO:0000256" key="3">
    <source>
        <dbReference type="ARBA" id="ARBA00023125"/>
    </source>
</evidence>
<reference evidence="8 9" key="1">
    <citation type="submission" date="2019-03" db="EMBL/GenBank/DDBJ databases">
        <title>Genomic Encyclopedia of Type Strains, Phase IV (KMG-IV): sequencing the most valuable type-strain genomes for metagenomic binning, comparative biology and taxonomic classification.</title>
        <authorList>
            <person name="Goeker M."/>
        </authorList>
    </citation>
    <scope>NUCLEOTIDE SEQUENCE [LARGE SCALE GENOMIC DNA]</scope>
    <source>
        <strain evidence="8 9">DSM 14836</strain>
    </source>
</reference>
<evidence type="ECO:0000256" key="1">
    <source>
        <dbReference type="ARBA" id="ARBA00008857"/>
    </source>
</evidence>
<dbReference type="SUPFAM" id="SSF56349">
    <property type="entry name" value="DNA breaking-rejoining enzymes"/>
    <property type="match status" value="1"/>
</dbReference>
<dbReference type="Pfam" id="PF02899">
    <property type="entry name" value="Phage_int_SAM_1"/>
    <property type="match status" value="1"/>
</dbReference>
<evidence type="ECO:0000259" key="7">
    <source>
        <dbReference type="PROSITE" id="PS51900"/>
    </source>
</evidence>
<dbReference type="EMBL" id="SLXM01000002">
    <property type="protein sequence ID" value="TCP26668.1"/>
    <property type="molecule type" value="Genomic_DNA"/>
</dbReference>
<dbReference type="PROSITE" id="PS51898">
    <property type="entry name" value="TYR_RECOMBINASE"/>
    <property type="match status" value="1"/>
</dbReference>
<evidence type="ECO:0000256" key="2">
    <source>
        <dbReference type="ARBA" id="ARBA00022908"/>
    </source>
</evidence>
<keyword evidence="9" id="KW-1185">Reference proteome</keyword>
<keyword evidence="4" id="KW-0233">DNA recombination</keyword>
<dbReference type="RefSeq" id="WP_132793338.1">
    <property type="nucleotide sequence ID" value="NZ_SLXM01000002.1"/>
</dbReference>
<dbReference type="GO" id="GO:0006310">
    <property type="term" value="P:DNA recombination"/>
    <property type="evidence" value="ECO:0007669"/>
    <property type="project" value="UniProtKB-KW"/>
</dbReference>
<comment type="similarity">
    <text evidence="1">Belongs to the 'phage' integrase family.</text>
</comment>
<dbReference type="GO" id="GO:0015074">
    <property type="term" value="P:DNA integration"/>
    <property type="evidence" value="ECO:0007669"/>
    <property type="project" value="UniProtKB-KW"/>
</dbReference>
<dbReference type="PANTHER" id="PTHR30349:SF41">
    <property type="entry name" value="INTEGRASE_RECOMBINASE PROTEIN MJ0367-RELATED"/>
    <property type="match status" value="1"/>
</dbReference>
<evidence type="ECO:0000256" key="4">
    <source>
        <dbReference type="ARBA" id="ARBA00023172"/>
    </source>
</evidence>